<evidence type="ECO:0000256" key="1">
    <source>
        <dbReference type="ARBA" id="ARBA00004496"/>
    </source>
</evidence>
<organism evidence="15">
    <name type="scientific">Vannella robusta</name>
    <dbReference type="NCBI Taxonomy" id="1487602"/>
    <lineage>
        <taxon>Eukaryota</taxon>
        <taxon>Amoebozoa</taxon>
        <taxon>Discosea</taxon>
        <taxon>Flabellinia</taxon>
        <taxon>Vannellidae</taxon>
        <taxon>Vannella</taxon>
    </lineage>
</organism>
<dbReference type="GO" id="GO:0006435">
    <property type="term" value="P:threonyl-tRNA aminoacylation"/>
    <property type="evidence" value="ECO:0007669"/>
    <property type="project" value="InterPro"/>
</dbReference>
<dbReference type="InterPro" id="IPR002314">
    <property type="entry name" value="aa-tRNA-synt_IIb"/>
</dbReference>
<dbReference type="InterPro" id="IPR006195">
    <property type="entry name" value="aa-tRNA-synth_II"/>
</dbReference>
<evidence type="ECO:0000256" key="4">
    <source>
        <dbReference type="ARBA" id="ARBA00022490"/>
    </source>
</evidence>
<accession>A0A7S4IRV5</accession>
<dbReference type="AlphaFoldDB" id="A0A7S4IRV5"/>
<evidence type="ECO:0000259" key="14">
    <source>
        <dbReference type="PROSITE" id="PS51880"/>
    </source>
</evidence>
<evidence type="ECO:0000256" key="12">
    <source>
        <dbReference type="ARBA" id="ARBA00072369"/>
    </source>
</evidence>
<evidence type="ECO:0000256" key="9">
    <source>
        <dbReference type="ARBA" id="ARBA00023146"/>
    </source>
</evidence>
<keyword evidence="7" id="KW-0067">ATP-binding</keyword>
<evidence type="ECO:0000256" key="11">
    <source>
        <dbReference type="ARBA" id="ARBA00049515"/>
    </source>
</evidence>
<dbReference type="GO" id="GO:0005739">
    <property type="term" value="C:mitochondrion"/>
    <property type="evidence" value="ECO:0007669"/>
    <property type="project" value="TreeGrafter"/>
</dbReference>
<protein>
    <recommendedName>
        <fullName evidence="12">Probable threonine--tRNA ligase, cytoplasmic</fullName>
        <ecNumber evidence="3">6.1.1.3</ecNumber>
    </recommendedName>
    <alternativeName>
        <fullName evidence="10">Threonyl-tRNA synthetase</fullName>
    </alternativeName>
</protein>
<dbReference type="Gene3D" id="3.40.50.800">
    <property type="entry name" value="Anticodon-binding domain"/>
    <property type="match status" value="1"/>
</dbReference>
<dbReference type="SUPFAM" id="SSF52954">
    <property type="entry name" value="Class II aaRS ABD-related"/>
    <property type="match status" value="1"/>
</dbReference>
<dbReference type="PROSITE" id="PS51880">
    <property type="entry name" value="TGS"/>
    <property type="match status" value="1"/>
</dbReference>
<dbReference type="CDD" id="cd01667">
    <property type="entry name" value="TGS_ThrRS"/>
    <property type="match status" value="1"/>
</dbReference>
<dbReference type="EC" id="6.1.1.3" evidence="3"/>
<dbReference type="FunFam" id="3.10.20.30:FF:000006">
    <property type="entry name" value="Threonine--tRNA ligase, cytoplasmic"/>
    <property type="match status" value="1"/>
</dbReference>
<dbReference type="Pfam" id="PF07973">
    <property type="entry name" value="tRNA_SAD"/>
    <property type="match status" value="1"/>
</dbReference>
<dbReference type="Gene3D" id="3.30.980.10">
    <property type="entry name" value="Threonyl-trna Synthetase, Chain A, domain 2"/>
    <property type="match status" value="1"/>
</dbReference>
<dbReference type="PRINTS" id="PR01047">
    <property type="entry name" value="TRNASYNTHTHR"/>
</dbReference>
<dbReference type="GO" id="GO:0004829">
    <property type="term" value="F:threonine-tRNA ligase activity"/>
    <property type="evidence" value="ECO:0007669"/>
    <property type="project" value="UniProtKB-EC"/>
</dbReference>
<keyword evidence="8" id="KW-0648">Protein biosynthesis</keyword>
<dbReference type="FunFam" id="3.30.980.10:FF:000005">
    <property type="entry name" value="Threonyl-tRNA synthetase, mitochondrial"/>
    <property type="match status" value="1"/>
</dbReference>
<name>A0A7S4IRV5_9EUKA</name>
<dbReference type="NCBIfam" id="TIGR00418">
    <property type="entry name" value="thrS"/>
    <property type="match status" value="1"/>
</dbReference>
<dbReference type="Gene3D" id="3.30.930.10">
    <property type="entry name" value="Bira Bifunctional Protein, Domain 2"/>
    <property type="match status" value="1"/>
</dbReference>
<dbReference type="SUPFAM" id="SSF55681">
    <property type="entry name" value="Class II aaRS and biotin synthetases"/>
    <property type="match status" value="1"/>
</dbReference>
<dbReference type="Pfam" id="PF03129">
    <property type="entry name" value="HGTP_anticodon"/>
    <property type="match status" value="1"/>
</dbReference>
<dbReference type="EMBL" id="HBKP01023261">
    <property type="protein sequence ID" value="CAE2237788.1"/>
    <property type="molecule type" value="Transcribed_RNA"/>
</dbReference>
<evidence type="ECO:0000256" key="6">
    <source>
        <dbReference type="ARBA" id="ARBA00022741"/>
    </source>
</evidence>
<keyword evidence="4" id="KW-0963">Cytoplasm</keyword>
<dbReference type="SUPFAM" id="SSF81271">
    <property type="entry name" value="TGS-like"/>
    <property type="match status" value="1"/>
</dbReference>
<dbReference type="InterPro" id="IPR002320">
    <property type="entry name" value="Thr-tRNA-ligase_IIa"/>
</dbReference>
<proteinExistence type="inferred from homology"/>
<dbReference type="PANTHER" id="PTHR11451">
    <property type="entry name" value="THREONINE-TRNA LIGASE"/>
    <property type="match status" value="1"/>
</dbReference>
<keyword evidence="6" id="KW-0547">Nucleotide-binding</keyword>
<keyword evidence="5" id="KW-0436">Ligase</keyword>
<dbReference type="InterPro" id="IPR012947">
    <property type="entry name" value="tRNA_SAD"/>
</dbReference>
<comment type="catalytic activity">
    <reaction evidence="11">
        <text>tRNA(Thr) + L-threonine + ATP = L-threonyl-tRNA(Thr) + AMP + diphosphate + H(+)</text>
        <dbReference type="Rhea" id="RHEA:24624"/>
        <dbReference type="Rhea" id="RHEA-COMP:9670"/>
        <dbReference type="Rhea" id="RHEA-COMP:9704"/>
        <dbReference type="ChEBI" id="CHEBI:15378"/>
        <dbReference type="ChEBI" id="CHEBI:30616"/>
        <dbReference type="ChEBI" id="CHEBI:33019"/>
        <dbReference type="ChEBI" id="CHEBI:57926"/>
        <dbReference type="ChEBI" id="CHEBI:78442"/>
        <dbReference type="ChEBI" id="CHEBI:78534"/>
        <dbReference type="ChEBI" id="CHEBI:456215"/>
        <dbReference type="EC" id="6.1.1.3"/>
    </reaction>
</comment>
<dbReference type="SUPFAM" id="SSF55186">
    <property type="entry name" value="ThrRS/AlaRS common domain"/>
    <property type="match status" value="1"/>
</dbReference>
<dbReference type="Gene3D" id="3.10.20.30">
    <property type="match status" value="1"/>
</dbReference>
<dbReference type="HAMAP" id="MF_00184">
    <property type="entry name" value="Thr_tRNA_synth"/>
    <property type="match status" value="1"/>
</dbReference>
<dbReference type="InterPro" id="IPR004154">
    <property type="entry name" value="Anticodon-bd"/>
</dbReference>
<evidence type="ECO:0000259" key="13">
    <source>
        <dbReference type="PROSITE" id="PS50862"/>
    </source>
</evidence>
<gene>
    <name evidence="15" type="ORF">VSP0166_LOCUS16212</name>
</gene>
<comment type="similarity">
    <text evidence="2">Belongs to the class-II aminoacyl-tRNA synthetase family.</text>
</comment>
<evidence type="ECO:0000256" key="5">
    <source>
        <dbReference type="ARBA" id="ARBA00022598"/>
    </source>
</evidence>
<keyword evidence="9" id="KW-0030">Aminoacyl-tRNA synthetase</keyword>
<dbReference type="InterPro" id="IPR012675">
    <property type="entry name" value="Beta-grasp_dom_sf"/>
</dbReference>
<sequence>MSYIEERCKFWDELREAKAVVIEEKPIKVTLPDGKVLDAVAGKDSSMDIAKKISNSLAQNVVVAKVNGVLWDLPRKLEEDCTLELFSFNTEEGQHVFWHSSAHILGEALEKKYAGNLCVGPPLDTGGFYYDMEMGESMVSSDDYPELKKIVNQIVKQKQTFERLELTKEEALKLFTYNKFKLEIITTKVPDGDLITAYRCGDLIDLCRGPHIPHTGRAKAFEILKNSSAYWMGNADNASLQRVYGIAFPDKKLLQAWQKEQAEAERRDHRKIGKKQELFFMDPLTPGSAFMLPYGTRIYNKLQEFLRSEYRKRGFEEVVSPNIYNVDLWKRSGHYQNYAENMFSFEVEGLEFALKPMNCPGHCVMFGHRVRSYRELPLRYADFGVLHRNELSGALTGMTRVRRFQQDDAHIFCTREQVQEEILSCIDFMNHVYGIFGFTFAMELSTRPEKFIGDVEVWDMAEKQLETILQQCGHEWKLNPGDGAFYGPKIDIHITDALKRSHQCATIQLDFNLPERFDLNYVSEESGNQRPVMIHRAIYGSLERFMAILIEHTAGEWPFWVNPRQLLVIPISLKCSEYANQVKQELFDAGFHVEIDLSDKQLKKKMMNVRLDGFFNYVLVVGGKEQENHTVNIRTRDNEVLGMMKVEELINILNVAVNNQADPIFPPKEPQQANK</sequence>
<evidence type="ECO:0000256" key="2">
    <source>
        <dbReference type="ARBA" id="ARBA00008226"/>
    </source>
</evidence>
<dbReference type="GO" id="GO:0005524">
    <property type="term" value="F:ATP binding"/>
    <property type="evidence" value="ECO:0007669"/>
    <property type="project" value="UniProtKB-KW"/>
</dbReference>
<dbReference type="InterPro" id="IPR004095">
    <property type="entry name" value="TGS"/>
</dbReference>
<dbReference type="InterPro" id="IPR012676">
    <property type="entry name" value="TGS-like"/>
</dbReference>
<evidence type="ECO:0000313" key="15">
    <source>
        <dbReference type="EMBL" id="CAE2237788.1"/>
    </source>
</evidence>
<reference evidence="15" key="1">
    <citation type="submission" date="2021-01" db="EMBL/GenBank/DDBJ databases">
        <authorList>
            <person name="Corre E."/>
            <person name="Pelletier E."/>
            <person name="Niang G."/>
            <person name="Scheremetjew M."/>
            <person name="Finn R."/>
            <person name="Kale V."/>
            <person name="Holt S."/>
            <person name="Cochrane G."/>
            <person name="Meng A."/>
            <person name="Brown T."/>
            <person name="Cohen L."/>
        </authorList>
    </citation>
    <scope>NUCLEOTIDE SEQUENCE</scope>
    <source>
        <strain evidence="15">DIVA3 518/3/11/1/6</strain>
    </source>
</reference>
<feature type="domain" description="Aminoacyl-transfer RNA synthetases class-II family profile" evidence="13">
    <location>
        <begin position="250"/>
        <end position="570"/>
    </location>
</feature>
<dbReference type="InterPro" id="IPR036621">
    <property type="entry name" value="Anticodon-bd_dom_sf"/>
</dbReference>
<evidence type="ECO:0000256" key="7">
    <source>
        <dbReference type="ARBA" id="ARBA00022840"/>
    </source>
</evidence>
<evidence type="ECO:0000256" key="10">
    <source>
        <dbReference type="ARBA" id="ARBA00031900"/>
    </source>
</evidence>
<evidence type="ECO:0000256" key="8">
    <source>
        <dbReference type="ARBA" id="ARBA00022917"/>
    </source>
</evidence>
<dbReference type="FunFam" id="3.30.930.10:FF:000019">
    <property type="entry name" value="Threonine--tRNA ligase"/>
    <property type="match status" value="1"/>
</dbReference>
<dbReference type="PROSITE" id="PS50862">
    <property type="entry name" value="AA_TRNA_LIGASE_II"/>
    <property type="match status" value="1"/>
</dbReference>
<dbReference type="InterPro" id="IPR033728">
    <property type="entry name" value="ThrRS_core"/>
</dbReference>
<dbReference type="Pfam" id="PF02824">
    <property type="entry name" value="TGS"/>
    <property type="match status" value="1"/>
</dbReference>
<feature type="domain" description="TGS" evidence="14">
    <location>
        <begin position="23"/>
        <end position="87"/>
    </location>
</feature>
<dbReference type="Pfam" id="PF00587">
    <property type="entry name" value="tRNA-synt_2b"/>
    <property type="match status" value="1"/>
</dbReference>
<dbReference type="SMART" id="SM00863">
    <property type="entry name" value="tRNA_SAD"/>
    <property type="match status" value="1"/>
</dbReference>
<dbReference type="CDD" id="cd00771">
    <property type="entry name" value="ThrRS_core"/>
    <property type="match status" value="1"/>
</dbReference>
<evidence type="ECO:0000256" key="3">
    <source>
        <dbReference type="ARBA" id="ARBA00013163"/>
    </source>
</evidence>
<comment type="subcellular location">
    <subcellularLocation>
        <location evidence="1">Cytoplasm</location>
    </subcellularLocation>
</comment>
<dbReference type="InterPro" id="IPR018163">
    <property type="entry name" value="Thr/Ala-tRNA-synth_IIc_edit"/>
</dbReference>
<dbReference type="InterPro" id="IPR047246">
    <property type="entry name" value="ThrRS_anticodon"/>
</dbReference>
<dbReference type="InterPro" id="IPR045864">
    <property type="entry name" value="aa-tRNA-synth_II/BPL/LPL"/>
</dbReference>
<dbReference type="CDD" id="cd00860">
    <property type="entry name" value="ThrRS_anticodon"/>
    <property type="match status" value="1"/>
</dbReference>
<dbReference type="PANTHER" id="PTHR11451:SF46">
    <property type="entry name" value="THREONINE--TRNA LIGASE"/>
    <property type="match status" value="1"/>
</dbReference>